<organism evidence="1 2">
    <name type="scientific">Aristolochia fimbriata</name>
    <name type="common">White veined hardy Dutchman's pipe vine</name>
    <dbReference type="NCBI Taxonomy" id="158543"/>
    <lineage>
        <taxon>Eukaryota</taxon>
        <taxon>Viridiplantae</taxon>
        <taxon>Streptophyta</taxon>
        <taxon>Embryophyta</taxon>
        <taxon>Tracheophyta</taxon>
        <taxon>Spermatophyta</taxon>
        <taxon>Magnoliopsida</taxon>
        <taxon>Magnoliidae</taxon>
        <taxon>Piperales</taxon>
        <taxon>Aristolochiaceae</taxon>
        <taxon>Aristolochia</taxon>
    </lineage>
</organism>
<gene>
    <name evidence="1" type="ORF">H6P81_012839</name>
</gene>
<comment type="caution">
    <text evidence="1">The sequence shown here is derived from an EMBL/GenBank/DDBJ whole genome shotgun (WGS) entry which is preliminary data.</text>
</comment>
<protein>
    <submittedName>
        <fullName evidence="1">Uncharacterized protein</fullName>
    </submittedName>
</protein>
<evidence type="ECO:0000313" key="1">
    <source>
        <dbReference type="EMBL" id="KAG9446711.1"/>
    </source>
</evidence>
<dbReference type="PANTHER" id="PTHR35737:SF1">
    <property type="entry name" value="CRYPTIC LOCI REGULATOR"/>
    <property type="match status" value="1"/>
</dbReference>
<sequence length="181" mass="20982">MIDPREDEWEVCDDDGFVYKRRKRTEHLFQPSRSAAAVDELLEAEMERRRLLRKKRTLLMLRREYGEEIRQWEELSAKLKQMKVDGQRVASLQRPPSLPAVEVVIDTGSERLVDELLMQVEVQEEIIKNVSNLCDMAKQLCQNREEQLKQSLFDLPVWASPTALMASLSEVANMVAIVPEG</sequence>
<dbReference type="AlphaFoldDB" id="A0AAV7EFU5"/>
<proteinExistence type="predicted"/>
<evidence type="ECO:0000313" key="2">
    <source>
        <dbReference type="Proteomes" id="UP000825729"/>
    </source>
</evidence>
<name>A0AAV7EFU5_ARIFI</name>
<keyword evidence="2" id="KW-1185">Reference proteome</keyword>
<dbReference type="Proteomes" id="UP000825729">
    <property type="component" value="Unassembled WGS sequence"/>
</dbReference>
<reference evidence="1 2" key="1">
    <citation type="submission" date="2021-07" db="EMBL/GenBank/DDBJ databases">
        <title>The Aristolochia fimbriata genome: insights into angiosperm evolution, floral development and chemical biosynthesis.</title>
        <authorList>
            <person name="Jiao Y."/>
        </authorList>
    </citation>
    <scope>NUCLEOTIDE SEQUENCE [LARGE SCALE GENOMIC DNA]</scope>
    <source>
        <strain evidence="1">IBCAS-2021</strain>
        <tissue evidence="1">Leaf</tissue>
    </source>
</reference>
<dbReference type="PANTHER" id="PTHR35737">
    <property type="entry name" value="CRYPTIC LOCI REGULATOR"/>
    <property type="match status" value="1"/>
</dbReference>
<dbReference type="EMBL" id="JAINDJ010000005">
    <property type="protein sequence ID" value="KAG9446711.1"/>
    <property type="molecule type" value="Genomic_DNA"/>
</dbReference>
<accession>A0AAV7EFU5</accession>